<evidence type="ECO:0000313" key="4">
    <source>
        <dbReference type="Proteomes" id="UP001432062"/>
    </source>
</evidence>
<dbReference type="Gene3D" id="3.40.50.1820">
    <property type="entry name" value="alpha/beta hydrolase"/>
    <property type="match status" value="1"/>
</dbReference>
<organism evidence="3 4">
    <name type="scientific">Nocardia vinacea</name>
    <dbReference type="NCBI Taxonomy" id="96468"/>
    <lineage>
        <taxon>Bacteria</taxon>
        <taxon>Bacillati</taxon>
        <taxon>Actinomycetota</taxon>
        <taxon>Actinomycetes</taxon>
        <taxon>Mycobacteriales</taxon>
        <taxon>Nocardiaceae</taxon>
        <taxon>Nocardia</taxon>
    </lineage>
</organism>
<evidence type="ECO:0000259" key="2">
    <source>
        <dbReference type="Pfam" id="PF00561"/>
    </source>
</evidence>
<proteinExistence type="predicted"/>
<dbReference type="Proteomes" id="UP001432062">
    <property type="component" value="Chromosome"/>
</dbReference>
<dbReference type="PRINTS" id="PR00111">
    <property type="entry name" value="ABHYDROLASE"/>
</dbReference>
<sequence>MSAAAITTTKVTVGEYEFQLNESGDRANPAVLFLHGSGPGATGLSNWRAVLNDMGDEYYCLAPDVIGFGDSTHPDPAPQGLDAFTELRVQTLIGLLDALELERATFVGNSMGAVWSLGLALQAPQRADKIVLMGGGGAPGQVGPAIPQLADFYADPTVDAMETMLQAFVYDPAQFGGELRQIAEDRMPHAMRPEVERSHRATFAGLDKTKPWALTAEQAASIAHDVLVIHGREDRFVPFQKGQWFFENMPNARLYGIGKCGHWTQIEQHERFVTAVRAFLAGHL</sequence>
<dbReference type="Pfam" id="PF00561">
    <property type="entry name" value="Abhydrolase_1"/>
    <property type="match status" value="1"/>
</dbReference>
<dbReference type="GO" id="GO:0016787">
    <property type="term" value="F:hydrolase activity"/>
    <property type="evidence" value="ECO:0007669"/>
    <property type="project" value="UniProtKB-KW"/>
</dbReference>
<protein>
    <submittedName>
        <fullName evidence="3">Alpha/beta fold hydrolase</fullName>
    </submittedName>
</protein>
<dbReference type="RefSeq" id="WP_329410325.1">
    <property type="nucleotide sequence ID" value="NZ_CP109441.1"/>
</dbReference>
<evidence type="ECO:0000313" key="3">
    <source>
        <dbReference type="EMBL" id="WUV46527.1"/>
    </source>
</evidence>
<gene>
    <name evidence="3" type="ORF">OG563_47125</name>
</gene>
<accession>A0ABZ1YTC7</accession>
<evidence type="ECO:0000256" key="1">
    <source>
        <dbReference type="ARBA" id="ARBA00022801"/>
    </source>
</evidence>
<dbReference type="InterPro" id="IPR050266">
    <property type="entry name" value="AB_hydrolase_sf"/>
</dbReference>
<keyword evidence="1 3" id="KW-0378">Hydrolase</keyword>
<feature type="domain" description="AB hydrolase-1" evidence="2">
    <location>
        <begin position="29"/>
        <end position="267"/>
    </location>
</feature>
<name>A0ABZ1YTC7_9NOCA</name>
<dbReference type="SUPFAM" id="SSF53474">
    <property type="entry name" value="alpha/beta-Hydrolases"/>
    <property type="match status" value="1"/>
</dbReference>
<dbReference type="InterPro" id="IPR000073">
    <property type="entry name" value="AB_hydrolase_1"/>
</dbReference>
<reference evidence="3" key="1">
    <citation type="submission" date="2022-10" db="EMBL/GenBank/DDBJ databases">
        <title>The complete genomes of actinobacterial strains from the NBC collection.</title>
        <authorList>
            <person name="Joergensen T.S."/>
            <person name="Alvarez Arevalo M."/>
            <person name="Sterndorff E.B."/>
            <person name="Faurdal D."/>
            <person name="Vuksanovic O."/>
            <person name="Mourched A.-S."/>
            <person name="Charusanti P."/>
            <person name="Shaw S."/>
            <person name="Blin K."/>
            <person name="Weber T."/>
        </authorList>
    </citation>
    <scope>NUCLEOTIDE SEQUENCE</scope>
    <source>
        <strain evidence="3">NBC_01482</strain>
    </source>
</reference>
<keyword evidence="4" id="KW-1185">Reference proteome</keyword>
<dbReference type="PANTHER" id="PTHR43798">
    <property type="entry name" value="MONOACYLGLYCEROL LIPASE"/>
    <property type="match status" value="1"/>
</dbReference>
<dbReference type="EMBL" id="CP109441">
    <property type="protein sequence ID" value="WUV46527.1"/>
    <property type="molecule type" value="Genomic_DNA"/>
</dbReference>
<dbReference type="PANTHER" id="PTHR43798:SF31">
    <property type="entry name" value="AB HYDROLASE SUPERFAMILY PROTEIN YCLE"/>
    <property type="match status" value="1"/>
</dbReference>
<dbReference type="InterPro" id="IPR029058">
    <property type="entry name" value="AB_hydrolase_fold"/>
</dbReference>